<feature type="non-terminal residue" evidence="22">
    <location>
        <position position="331"/>
    </location>
</feature>
<keyword evidence="15 19" id="KW-0472">Membrane</keyword>
<dbReference type="STRING" id="5539.A0A3E2HET1"/>
<evidence type="ECO:0000256" key="4">
    <source>
        <dbReference type="ARBA" id="ARBA00004614"/>
    </source>
</evidence>
<name>A0A3E2HET1_SCYLI</name>
<dbReference type="Gene3D" id="2.70.130.10">
    <property type="entry name" value="Mannose-6-phosphate receptor binding domain"/>
    <property type="match status" value="1"/>
</dbReference>
<dbReference type="EMBL" id="NCSJ02000065">
    <property type="protein sequence ID" value="RFU31928.1"/>
    <property type="molecule type" value="Genomic_DNA"/>
</dbReference>
<evidence type="ECO:0000256" key="2">
    <source>
        <dbReference type="ARBA" id="ARBA00004358"/>
    </source>
</evidence>
<organism evidence="22 23">
    <name type="scientific">Scytalidium lignicola</name>
    <name type="common">Hyphomycete</name>
    <dbReference type="NCBI Taxonomy" id="5539"/>
    <lineage>
        <taxon>Eukaryota</taxon>
        <taxon>Fungi</taxon>
        <taxon>Dikarya</taxon>
        <taxon>Ascomycota</taxon>
        <taxon>Pezizomycotina</taxon>
        <taxon>Leotiomycetes</taxon>
        <taxon>Leotiomycetes incertae sedis</taxon>
        <taxon>Scytalidium</taxon>
    </lineage>
</organism>
<reference evidence="22 23" key="1">
    <citation type="submission" date="2018-05" db="EMBL/GenBank/DDBJ databases">
        <title>Draft genome sequence of Scytalidium lignicola DSM 105466, a ubiquitous saprotrophic fungus.</title>
        <authorList>
            <person name="Buettner E."/>
            <person name="Gebauer A.M."/>
            <person name="Hofrichter M."/>
            <person name="Liers C."/>
            <person name="Kellner H."/>
        </authorList>
    </citation>
    <scope>NUCLEOTIDE SEQUENCE [LARGE SCALE GENOMIC DNA]</scope>
    <source>
        <strain evidence="22 23">DSM 105466</strain>
    </source>
</reference>
<keyword evidence="7" id="KW-0813">Transport</keyword>
<evidence type="ECO:0000256" key="7">
    <source>
        <dbReference type="ARBA" id="ARBA00022448"/>
    </source>
</evidence>
<gene>
    <name evidence="22" type="ORF">B7463_g4427</name>
</gene>
<evidence type="ECO:0000256" key="15">
    <source>
        <dbReference type="ARBA" id="ARBA00023136"/>
    </source>
</evidence>
<dbReference type="GO" id="GO:0030659">
    <property type="term" value="C:cytoplasmic vesicle membrane"/>
    <property type="evidence" value="ECO:0007669"/>
    <property type="project" value="UniProtKB-SubCell"/>
</dbReference>
<dbReference type="GO" id="GO:0000139">
    <property type="term" value="C:Golgi membrane"/>
    <property type="evidence" value="ECO:0007669"/>
    <property type="project" value="UniProtKB-SubCell"/>
</dbReference>
<dbReference type="InterPro" id="IPR018939">
    <property type="entry name" value="Autophagy-rel_prot_27"/>
</dbReference>
<dbReference type="PANTHER" id="PTHR15071:SF13">
    <property type="entry name" value="AUTOPHAGY-RELATED PROTEIN 27"/>
    <property type="match status" value="1"/>
</dbReference>
<keyword evidence="10" id="KW-0653">Protein transport</keyword>
<evidence type="ECO:0000256" key="16">
    <source>
        <dbReference type="ARBA" id="ARBA00023157"/>
    </source>
</evidence>
<keyword evidence="14" id="KW-0496">Mitochondrion</keyword>
<dbReference type="AlphaFoldDB" id="A0A3E2HET1"/>
<dbReference type="OrthoDB" id="29460at2759"/>
<keyword evidence="12" id="KW-0072">Autophagy</keyword>
<evidence type="ECO:0000256" key="8">
    <source>
        <dbReference type="ARBA" id="ARBA00022692"/>
    </source>
</evidence>
<evidence type="ECO:0000256" key="14">
    <source>
        <dbReference type="ARBA" id="ARBA00023128"/>
    </source>
</evidence>
<comment type="similarity">
    <text evidence="5">Belongs to the ATG27 family.</text>
</comment>
<feature type="signal peptide" evidence="20">
    <location>
        <begin position="1"/>
        <end position="24"/>
    </location>
</feature>
<dbReference type="SUPFAM" id="SSF50911">
    <property type="entry name" value="Mannose 6-phosphate receptor domain"/>
    <property type="match status" value="1"/>
</dbReference>
<comment type="caution">
    <text evidence="22">The sequence shown here is derived from an EMBL/GenBank/DDBJ whole genome shotgun (WGS) entry which is preliminary data.</text>
</comment>
<evidence type="ECO:0000256" key="19">
    <source>
        <dbReference type="SAM" id="Phobius"/>
    </source>
</evidence>
<evidence type="ECO:0000256" key="6">
    <source>
        <dbReference type="ARBA" id="ARBA00013776"/>
    </source>
</evidence>
<keyword evidence="23" id="KW-1185">Reference proteome</keyword>
<evidence type="ECO:0000313" key="22">
    <source>
        <dbReference type="EMBL" id="RFU31928.1"/>
    </source>
</evidence>
<protein>
    <recommendedName>
        <fullName evidence="6">Autophagy-related protein 27</fullName>
    </recommendedName>
</protein>
<dbReference type="InterPro" id="IPR009011">
    <property type="entry name" value="Man6P_isomerase_rcpt-bd_dom_sf"/>
</dbReference>
<feature type="region of interest" description="Disordered" evidence="18">
    <location>
        <begin position="190"/>
        <end position="222"/>
    </location>
</feature>
<evidence type="ECO:0000256" key="3">
    <source>
        <dbReference type="ARBA" id="ARBA00004472"/>
    </source>
</evidence>
<feature type="non-terminal residue" evidence="22">
    <location>
        <position position="1"/>
    </location>
</feature>
<dbReference type="Proteomes" id="UP000258309">
    <property type="component" value="Unassembled WGS sequence"/>
</dbReference>
<keyword evidence="9 20" id="KW-0732">Signal</keyword>
<dbReference type="OMA" id="GSSHWGF"/>
<keyword evidence="11 19" id="KW-1133">Transmembrane helix</keyword>
<evidence type="ECO:0000256" key="12">
    <source>
        <dbReference type="ARBA" id="ARBA00023006"/>
    </source>
</evidence>
<feature type="chain" id="PRO_5017814730" description="Autophagy-related protein 27" evidence="20">
    <location>
        <begin position="25"/>
        <end position="331"/>
    </location>
</feature>
<dbReference type="GO" id="GO:0031966">
    <property type="term" value="C:mitochondrial membrane"/>
    <property type="evidence" value="ECO:0007669"/>
    <property type="project" value="UniProtKB-SubCell"/>
</dbReference>
<comment type="subcellular location">
    <subcellularLocation>
        <location evidence="2">Cytoplasmic vesicle membrane</location>
        <topology evidence="2">Single-pass type I membrane protein</topology>
    </subcellularLocation>
    <subcellularLocation>
        <location evidence="4">Golgi apparatus membrane</location>
        <topology evidence="4">Single-pass type I membrane protein</topology>
    </subcellularLocation>
    <subcellularLocation>
        <location evidence="1">Mitochondrion membrane</location>
        <topology evidence="1">Single-pass membrane protein</topology>
    </subcellularLocation>
    <subcellularLocation>
        <location evidence="3">Preautophagosomal structure membrane</location>
        <topology evidence="3">Single-pass type I membrane protein</topology>
    </subcellularLocation>
</comment>
<keyword evidence="16" id="KW-1015">Disulfide bond</keyword>
<evidence type="ECO:0000256" key="10">
    <source>
        <dbReference type="ARBA" id="ARBA00022927"/>
    </source>
</evidence>
<keyword evidence="13" id="KW-0333">Golgi apparatus</keyword>
<dbReference type="InterPro" id="IPR044865">
    <property type="entry name" value="MRH_dom"/>
</dbReference>
<evidence type="ECO:0000256" key="18">
    <source>
        <dbReference type="SAM" id="MobiDB-lite"/>
    </source>
</evidence>
<evidence type="ECO:0000256" key="17">
    <source>
        <dbReference type="ARBA" id="ARBA00023329"/>
    </source>
</evidence>
<evidence type="ECO:0000256" key="1">
    <source>
        <dbReference type="ARBA" id="ARBA00004304"/>
    </source>
</evidence>
<keyword evidence="17" id="KW-0968">Cytoplasmic vesicle</keyword>
<dbReference type="GO" id="GO:0006914">
    <property type="term" value="P:autophagy"/>
    <property type="evidence" value="ECO:0007669"/>
    <property type="project" value="UniProtKB-KW"/>
</dbReference>
<feature type="compositionally biased region" description="Basic and acidic residues" evidence="18">
    <location>
        <begin position="190"/>
        <end position="202"/>
    </location>
</feature>
<dbReference type="PROSITE" id="PS51914">
    <property type="entry name" value="MRH"/>
    <property type="match status" value="1"/>
</dbReference>
<evidence type="ECO:0000256" key="5">
    <source>
        <dbReference type="ARBA" id="ARBA00005363"/>
    </source>
</evidence>
<evidence type="ECO:0000256" key="11">
    <source>
        <dbReference type="ARBA" id="ARBA00022989"/>
    </source>
</evidence>
<accession>A0A3E2HET1</accession>
<dbReference type="GO" id="GO:0034045">
    <property type="term" value="C:phagophore assembly site membrane"/>
    <property type="evidence" value="ECO:0007669"/>
    <property type="project" value="UniProtKB-SubCell"/>
</dbReference>
<sequence length="331" mass="36468">MRLNRTPGADKAILSALFFPLLAAAVGNIDCHHVVVEKKSFDLSALGGPRSALQSVDHDVTFTNTTYTIDICRPLVRAPDIPKNEQCPSGTRVCGIERLINKNDGVDTIARVLPVAGELKGNGGTDMNAKWTLLSTSPTSSDAGKEGLRVVLNGGFDKDSKRPQRASIEFICDRARTGLENLWMGEDKYSDDSTEKRRRDDESGGDEEKGDDDPDSPSLQFTTYDVGKGDVDTLHLKWRTKSACENAKDEQDASDAHWGFFTWFIIVAFLSTAAYLIFGSWLNYNRYGARGWDLLPHSDTIRDIPYLLKDWLRKVVTTLQGGGSRGGYAAV</sequence>
<dbReference type="GO" id="GO:0015031">
    <property type="term" value="P:protein transport"/>
    <property type="evidence" value="ECO:0007669"/>
    <property type="project" value="UniProtKB-KW"/>
</dbReference>
<evidence type="ECO:0000256" key="20">
    <source>
        <dbReference type="SAM" id="SignalP"/>
    </source>
</evidence>
<proteinExistence type="inferred from homology"/>
<feature type="domain" description="MRH" evidence="21">
    <location>
        <begin position="29"/>
        <end position="246"/>
    </location>
</feature>
<keyword evidence="8 19" id="KW-0812">Transmembrane</keyword>
<dbReference type="Pfam" id="PF09451">
    <property type="entry name" value="ATG27"/>
    <property type="match status" value="1"/>
</dbReference>
<dbReference type="PANTHER" id="PTHR15071">
    <property type="entry name" value="MANNOSE-6-PHOSPHATE RECEPTOR FAMILY MEMBER"/>
    <property type="match status" value="1"/>
</dbReference>
<feature type="compositionally biased region" description="Acidic residues" evidence="18">
    <location>
        <begin position="203"/>
        <end position="215"/>
    </location>
</feature>
<evidence type="ECO:0000256" key="9">
    <source>
        <dbReference type="ARBA" id="ARBA00022729"/>
    </source>
</evidence>
<evidence type="ECO:0000256" key="13">
    <source>
        <dbReference type="ARBA" id="ARBA00023034"/>
    </source>
</evidence>
<evidence type="ECO:0000259" key="21">
    <source>
        <dbReference type="PROSITE" id="PS51914"/>
    </source>
</evidence>
<feature type="transmembrane region" description="Helical" evidence="19">
    <location>
        <begin position="258"/>
        <end position="278"/>
    </location>
</feature>
<evidence type="ECO:0000313" key="23">
    <source>
        <dbReference type="Proteomes" id="UP000258309"/>
    </source>
</evidence>